<dbReference type="PANTHER" id="PTHR30137:SF8">
    <property type="entry name" value="BLR5498 PROTEIN"/>
    <property type="match status" value="1"/>
</dbReference>
<keyword evidence="1" id="KW-0560">Oxidoreductase</keyword>
<evidence type="ECO:0000259" key="4">
    <source>
        <dbReference type="Pfam" id="PF00296"/>
    </source>
</evidence>
<dbReference type="Gene3D" id="3.20.20.30">
    <property type="entry name" value="Luciferase-like domain"/>
    <property type="match status" value="1"/>
</dbReference>
<evidence type="ECO:0000256" key="1">
    <source>
        <dbReference type="ARBA" id="ARBA00023002"/>
    </source>
</evidence>
<dbReference type="InterPro" id="IPR011251">
    <property type="entry name" value="Luciferase-like_dom"/>
</dbReference>
<dbReference type="Pfam" id="PF00296">
    <property type="entry name" value="Bac_luciferase"/>
    <property type="match status" value="1"/>
</dbReference>
<dbReference type="EMBL" id="BAABHS010000007">
    <property type="protein sequence ID" value="GAA4959455.1"/>
    <property type="molecule type" value="Genomic_DNA"/>
</dbReference>
<keyword evidence="2" id="KW-0503">Monooxygenase</keyword>
<dbReference type="PANTHER" id="PTHR30137">
    <property type="entry name" value="LUCIFERASE-LIKE MONOOXYGENASE"/>
    <property type="match status" value="1"/>
</dbReference>
<comment type="caution">
    <text evidence="5">The sequence shown here is derived from an EMBL/GenBank/DDBJ whole genome shotgun (WGS) entry which is preliminary data.</text>
</comment>
<proteinExistence type="predicted"/>
<gene>
    <name evidence="5" type="ORF">GCM10023205_23000</name>
</gene>
<organism evidence="5 6">
    <name type="scientific">Yinghuangia aomiensis</name>
    <dbReference type="NCBI Taxonomy" id="676205"/>
    <lineage>
        <taxon>Bacteria</taxon>
        <taxon>Bacillati</taxon>
        <taxon>Actinomycetota</taxon>
        <taxon>Actinomycetes</taxon>
        <taxon>Kitasatosporales</taxon>
        <taxon>Streptomycetaceae</taxon>
        <taxon>Yinghuangia</taxon>
    </lineage>
</organism>
<dbReference type="Proteomes" id="UP001500466">
    <property type="component" value="Unassembled WGS sequence"/>
</dbReference>
<dbReference type="InterPro" id="IPR050766">
    <property type="entry name" value="Bact_Lucif_Oxidored"/>
</dbReference>
<name>A0ABP9H651_9ACTN</name>
<keyword evidence="6" id="KW-1185">Reference proteome</keyword>
<sequence>MLTMPATAGPRRRPPPRQATTKKGRRTMEFGIFIQGYVPKSAQEADPLAEHRAIMGEIELVKAADAAGFKYVWVTEHHFLDEYSHISANDVVLGYLAHATERIHLGSGIFNPLPKVNHPAKVAERVAMLDHLSGGRFEFGTGRGAGSHEILGFHPGMTDMGGTRPIWEETIAEFPKMWLQDEYEGFEGEYWSLPPRKILPKPLAKPHPPMWYAAGNTSSYAMAARKGLGVLGFSVGSPKELEPVLTAYKTEIANAEPIGAFVNDNIMVTSSAICFEDRERAREVMMRPANTYLQSLVFRYHDTFPHPPQVPAWPELIPDPDPAAVDWMLSEGMTIAGDPDDVLRQCKRWESTGVDQLTFGLPVGQTIDEALESIRLIGEHVIPKIDTDPVHRTTRFRDAAAGGGNSAG</sequence>
<evidence type="ECO:0000313" key="5">
    <source>
        <dbReference type="EMBL" id="GAA4959455.1"/>
    </source>
</evidence>
<evidence type="ECO:0000256" key="3">
    <source>
        <dbReference type="SAM" id="MobiDB-lite"/>
    </source>
</evidence>
<accession>A0ABP9H651</accession>
<reference evidence="6" key="1">
    <citation type="journal article" date="2019" name="Int. J. Syst. Evol. Microbiol.">
        <title>The Global Catalogue of Microorganisms (GCM) 10K type strain sequencing project: providing services to taxonomists for standard genome sequencing and annotation.</title>
        <authorList>
            <consortium name="The Broad Institute Genomics Platform"/>
            <consortium name="The Broad Institute Genome Sequencing Center for Infectious Disease"/>
            <person name="Wu L."/>
            <person name="Ma J."/>
        </authorList>
    </citation>
    <scope>NUCLEOTIDE SEQUENCE [LARGE SCALE GENOMIC DNA]</scope>
    <source>
        <strain evidence="6">JCM 17986</strain>
    </source>
</reference>
<dbReference type="InterPro" id="IPR036661">
    <property type="entry name" value="Luciferase-like_sf"/>
</dbReference>
<protein>
    <submittedName>
        <fullName evidence="5">LLM class flavin-dependent oxidoreductase</fullName>
    </submittedName>
</protein>
<feature type="domain" description="Luciferase-like" evidence="4">
    <location>
        <begin position="28"/>
        <end position="356"/>
    </location>
</feature>
<feature type="compositionally biased region" description="Basic residues" evidence="3">
    <location>
        <begin position="10"/>
        <end position="25"/>
    </location>
</feature>
<evidence type="ECO:0000256" key="2">
    <source>
        <dbReference type="ARBA" id="ARBA00023033"/>
    </source>
</evidence>
<dbReference type="SUPFAM" id="SSF51679">
    <property type="entry name" value="Bacterial luciferase-like"/>
    <property type="match status" value="1"/>
</dbReference>
<evidence type="ECO:0000313" key="6">
    <source>
        <dbReference type="Proteomes" id="UP001500466"/>
    </source>
</evidence>
<feature type="region of interest" description="Disordered" evidence="3">
    <location>
        <begin position="1"/>
        <end position="25"/>
    </location>
</feature>